<reference evidence="1 2" key="1">
    <citation type="journal article" date="2019" name="PLoS Negl. Trop. Dis.">
        <title>Whole genome sequencing of Entamoeba nuttalli reveals mammalian host-related molecular signatures and a novel octapeptide-repeat surface protein.</title>
        <authorList>
            <person name="Tanaka M."/>
            <person name="Makiuchi T."/>
            <person name="Komiyama T."/>
            <person name="Shiina T."/>
            <person name="Osaki K."/>
            <person name="Tachibana H."/>
        </authorList>
    </citation>
    <scope>NUCLEOTIDE SEQUENCE [LARGE SCALE GENOMIC DNA]</scope>
    <source>
        <strain evidence="1 2">P19-061405</strain>
    </source>
</reference>
<proteinExistence type="predicted"/>
<protein>
    <submittedName>
        <fullName evidence="1">Uncharacterized protein</fullName>
    </submittedName>
</protein>
<comment type="caution">
    <text evidence="1">The sequence shown here is derived from an EMBL/GenBank/DDBJ whole genome shotgun (WGS) entry which is preliminary data.</text>
</comment>
<dbReference type="Proteomes" id="UP001628156">
    <property type="component" value="Unassembled WGS sequence"/>
</dbReference>
<name>A0ABQ0DM54_9EUKA</name>
<keyword evidence="2" id="KW-1185">Reference proteome</keyword>
<organism evidence="1 2">
    <name type="scientific">Entamoeba nuttalli</name>
    <dbReference type="NCBI Taxonomy" id="412467"/>
    <lineage>
        <taxon>Eukaryota</taxon>
        <taxon>Amoebozoa</taxon>
        <taxon>Evosea</taxon>
        <taxon>Archamoebae</taxon>
        <taxon>Mastigamoebida</taxon>
        <taxon>Entamoebidae</taxon>
        <taxon>Entamoeba</taxon>
    </lineage>
</organism>
<evidence type="ECO:0000313" key="2">
    <source>
        <dbReference type="Proteomes" id="UP001628156"/>
    </source>
</evidence>
<accession>A0ABQ0DM54</accession>
<dbReference type="EMBL" id="BAAFRS010000166">
    <property type="protein sequence ID" value="GAB1223931.1"/>
    <property type="molecule type" value="Genomic_DNA"/>
</dbReference>
<evidence type="ECO:0000313" key="1">
    <source>
        <dbReference type="EMBL" id="GAB1223931.1"/>
    </source>
</evidence>
<gene>
    <name evidence="1" type="ORF">ENUP19_0166G0020</name>
</gene>
<sequence length="755" mass="88606">MDLHHFIQQQLLLLQKENKNYISIQNDIISFFQGFSNDQQLQVLADYIYYIINSAITKHLTKSLFYHNFIKLCSCLLVQIPNASTMLFQLIILPKTTFQFKKQITKLLYYFNPTVFPENSQSILKDLLFYSTSTKLQCTILSLLMKMNIKCKEYYLLLSTSSNKLLHLLNHQEIIEQTSLEVLLHLSMNTITHDNAIIILNNKFNSFSSDQIRLLFHFIITSYNDSFIQPVCIELLKMISNIPETLFMKLNYLIDAPLISLLSTLLLHHITPQQFCNVNKITITSNQFILHCAARVFENNQTIPIELNELYILNQLEQCNMGLIDMMIYCPQLLFKTRIKTSEIFEQLLKKSSYIYHEYSNIGIIVQCCVRLLPKESITIIINYLSNIDFNYQMSETLGWSFEYSIQYFIHPSYVKLPLMNETEKCVIIINTLLSSNQFIEPYKTTLEEQYIIPLLASRNTVVIALFIMLHHFMDDLIELLPMIIEQFWNDTNQMIHSSLLETFIHCINEYGIEKVESKLENCNSIQHGSFHYQSVASNEITEIFQFHFDFYVDSILPRVLSEELHKPRLSKRIKFIIINGVIDMMKNDILLDPIVLSRTIIIICKDMPEYLDKLIIYCHSRDEIVEEALLSALLQLIQSKEINELLSIIKYFIQRKIIKGKRMFIGIIGELINGYSNTIKLIFMKLLNEITEWGYGWELLRGIGSVILNSIKFKGELEKERIKWLLNEEETRKEDVETIPKTQFSLLYDSLFHF</sequence>